<keyword evidence="3" id="KW-1185">Reference proteome</keyword>
<evidence type="ECO:0000259" key="1">
    <source>
        <dbReference type="Pfam" id="PF00881"/>
    </source>
</evidence>
<organism evidence="2 3">
    <name type="scientific">Schwartzia succinivorans DSM 10502</name>
    <dbReference type="NCBI Taxonomy" id="1123243"/>
    <lineage>
        <taxon>Bacteria</taxon>
        <taxon>Bacillati</taxon>
        <taxon>Bacillota</taxon>
        <taxon>Negativicutes</taxon>
        <taxon>Selenomonadales</taxon>
        <taxon>Selenomonadaceae</taxon>
        <taxon>Schwartzia</taxon>
    </lineage>
</organism>
<dbReference type="CDD" id="cd02151">
    <property type="entry name" value="nitroreductase"/>
    <property type="match status" value="1"/>
</dbReference>
<reference evidence="2 3" key="1">
    <citation type="submission" date="2016-11" db="EMBL/GenBank/DDBJ databases">
        <authorList>
            <person name="Jaros S."/>
            <person name="Januszkiewicz K."/>
            <person name="Wedrychowicz H."/>
        </authorList>
    </citation>
    <scope>NUCLEOTIDE SEQUENCE [LARGE SCALE GENOMIC DNA]</scope>
    <source>
        <strain evidence="2 3">DSM 10502</strain>
    </source>
</reference>
<accession>A0A1M4WIA7</accession>
<name>A0A1M4WIA7_9FIRM</name>
<dbReference type="OrthoDB" id="9783470at2"/>
<dbReference type="InterPro" id="IPR029479">
    <property type="entry name" value="Nitroreductase"/>
</dbReference>
<feature type="domain" description="Nitroreductase" evidence="1">
    <location>
        <begin position="15"/>
        <end position="68"/>
    </location>
</feature>
<dbReference type="InterPro" id="IPR000415">
    <property type="entry name" value="Nitroreductase-like"/>
</dbReference>
<dbReference type="STRING" id="1123243.SAMN02745190_01239"/>
<dbReference type="Pfam" id="PF00881">
    <property type="entry name" value="Nitroreductase"/>
    <property type="match status" value="2"/>
</dbReference>
<dbReference type="PANTHER" id="PTHR23026:SF117">
    <property type="entry name" value="NITROREDUCTASE"/>
    <property type="match status" value="1"/>
</dbReference>
<feature type="domain" description="Nitroreductase" evidence="1">
    <location>
        <begin position="98"/>
        <end position="157"/>
    </location>
</feature>
<dbReference type="Gene3D" id="3.40.109.10">
    <property type="entry name" value="NADH Oxidase"/>
    <property type="match status" value="1"/>
</dbReference>
<dbReference type="RefSeq" id="WP_159430484.1">
    <property type="nucleotide sequence ID" value="NZ_FQUG01000004.1"/>
</dbReference>
<evidence type="ECO:0000313" key="3">
    <source>
        <dbReference type="Proteomes" id="UP000184404"/>
    </source>
</evidence>
<dbReference type="InterPro" id="IPR050627">
    <property type="entry name" value="Nitroreductase/BluB"/>
</dbReference>
<evidence type="ECO:0000313" key="2">
    <source>
        <dbReference type="EMBL" id="SHE80917.1"/>
    </source>
</evidence>
<proteinExistence type="predicted"/>
<gene>
    <name evidence="2" type="ORF">SAMN02745190_01239</name>
</gene>
<dbReference type="SUPFAM" id="SSF55469">
    <property type="entry name" value="FMN-dependent nitroreductase-like"/>
    <property type="match status" value="1"/>
</dbReference>
<protein>
    <submittedName>
        <fullName evidence="2">Nitroreductase</fullName>
    </submittedName>
</protein>
<dbReference type="PANTHER" id="PTHR23026">
    <property type="entry name" value="NADPH NITROREDUCTASE"/>
    <property type="match status" value="1"/>
</dbReference>
<sequence length="184" mass="20721">MFSNEGQENSLYELVRHRRSIRRYTGERVPDDVVKEILKIALLAPSSWGRHPIEFVVLRDRATIEAVARCKRMGAGPLPTADAAIVVMADTADCELWIEDAAIASTYVLLAAEKFGVGACWIHMRNRQGQRKSADEEIRQILGVPDNFSVLNVVALGQKGETKSPRTEKDLVWQNVHYEKYGQK</sequence>
<dbReference type="GO" id="GO:0016491">
    <property type="term" value="F:oxidoreductase activity"/>
    <property type="evidence" value="ECO:0007669"/>
    <property type="project" value="InterPro"/>
</dbReference>
<dbReference type="AlphaFoldDB" id="A0A1M4WIA7"/>
<dbReference type="Proteomes" id="UP000184404">
    <property type="component" value="Unassembled WGS sequence"/>
</dbReference>
<dbReference type="EMBL" id="FQUG01000004">
    <property type="protein sequence ID" value="SHE80917.1"/>
    <property type="molecule type" value="Genomic_DNA"/>
</dbReference>